<proteinExistence type="predicted"/>
<reference evidence="1 2" key="1">
    <citation type="submission" date="2016-10" db="EMBL/GenBank/DDBJ databases">
        <title>Genome sequence of the basidiomycete white-rot fungus Trametes pubescens.</title>
        <authorList>
            <person name="Makela M.R."/>
            <person name="Granchi Z."/>
            <person name="Peng M."/>
            <person name="De Vries R.P."/>
            <person name="Grigoriev I."/>
            <person name="Riley R."/>
            <person name="Hilden K."/>
        </authorList>
    </citation>
    <scope>NUCLEOTIDE SEQUENCE [LARGE SCALE GENOMIC DNA]</scope>
    <source>
        <strain evidence="1 2">FBCC735</strain>
    </source>
</reference>
<accession>A0A1M2V3Q9</accession>
<organism evidence="1 2">
    <name type="scientific">Trametes pubescens</name>
    <name type="common">White-rot fungus</name>
    <dbReference type="NCBI Taxonomy" id="154538"/>
    <lineage>
        <taxon>Eukaryota</taxon>
        <taxon>Fungi</taxon>
        <taxon>Dikarya</taxon>
        <taxon>Basidiomycota</taxon>
        <taxon>Agaricomycotina</taxon>
        <taxon>Agaricomycetes</taxon>
        <taxon>Polyporales</taxon>
        <taxon>Polyporaceae</taxon>
        <taxon>Trametes</taxon>
    </lineage>
</organism>
<dbReference type="OMA" id="NEHEAEQ"/>
<comment type="caution">
    <text evidence="1">The sequence shown here is derived from an EMBL/GenBank/DDBJ whole genome shotgun (WGS) entry which is preliminary data.</text>
</comment>
<evidence type="ECO:0000313" key="2">
    <source>
        <dbReference type="Proteomes" id="UP000184267"/>
    </source>
</evidence>
<dbReference type="OrthoDB" id="2104739at2759"/>
<protein>
    <recommendedName>
        <fullName evidence="3">HNH nuclease domain-containing protein</fullName>
    </recommendedName>
</protein>
<dbReference type="EMBL" id="MNAD01001692">
    <property type="protein sequence ID" value="OJT02232.1"/>
    <property type="molecule type" value="Genomic_DNA"/>
</dbReference>
<dbReference type="AlphaFoldDB" id="A0A1M2V3Q9"/>
<gene>
    <name evidence="1" type="ORF">TRAPUB_7259</name>
</gene>
<dbReference type="Proteomes" id="UP000184267">
    <property type="component" value="Unassembled WGS sequence"/>
</dbReference>
<dbReference type="STRING" id="154538.A0A1M2V3Q9"/>
<sequence length="281" mass="30804">MPPLPRPDDALVKNLAENPKRAYLLHILPSEDTAVKANHDHLHIRVLGALLIHAPTPHASETVAQEIMLANSHYGKLDDLGKLPSFEAQRSGIQHELVQTPHNHSGAKRNALIRDGFRCMLSGEIEVNVWKVNPSAFPPVDIVSAGPTSCCHILPEWTNDISSFDNADDKRPAWQAEGKRSMGSSGPFLRIQYTDEDARTGVEGPAAAHRLSNILTLSAKWRTQFEGLEELWLEAIPGQEQVPFRVGDVDIPGFPHPALGPRFLELHAACCKVAQMSGAAE</sequence>
<evidence type="ECO:0000313" key="1">
    <source>
        <dbReference type="EMBL" id="OJT02232.1"/>
    </source>
</evidence>
<evidence type="ECO:0008006" key="3">
    <source>
        <dbReference type="Google" id="ProtNLM"/>
    </source>
</evidence>
<keyword evidence="2" id="KW-1185">Reference proteome</keyword>
<name>A0A1M2V3Q9_TRAPU</name>